<evidence type="ECO:0000313" key="1">
    <source>
        <dbReference type="EMBL" id="KXK26882.1"/>
    </source>
</evidence>
<dbReference type="STRING" id="1617426.TR69_WS6001000905"/>
<evidence type="ECO:0000313" key="2">
    <source>
        <dbReference type="Proteomes" id="UP000070457"/>
    </source>
</evidence>
<dbReference type="InterPro" id="IPR050114">
    <property type="entry name" value="UPF0173_UPF0282_UlaG_hydrolase"/>
</dbReference>
<name>A0A136LYY7_9BACT</name>
<dbReference type="AlphaFoldDB" id="A0A136LYY7"/>
<sequence length="227" mass="25255">MTAVKQAWYDDCMKITKYGHCCLLVSVDGTNILTDPGEWSQVPADLPKIDCILITHEHGDHLDIATLDRVLQHSPEAVIITNATTAAKFSGDYGWKYDAVEDSVSELGGVRIETWQRKHAEIIKDIQPVDNTSFLINDTLYLPGDNFFVPDASVRVLALPVCAPWLHMHQVIDFALKVKPERAFPVHDGMLADPGPFHRIPQMMLQKNGIEFITLAAGESLTVEPNP</sequence>
<reference evidence="1 2" key="1">
    <citation type="submission" date="2015-02" db="EMBL/GenBank/DDBJ databases">
        <title>Improved understanding of the partial-nitritation anammox process through 23 genomes representing the majority of the microbial community.</title>
        <authorList>
            <person name="Speth D.R."/>
            <person name="In T Zandt M."/>
            <person name="Guerrero Cruz S."/>
            <person name="Jetten M.S."/>
            <person name="Dutilh B.E."/>
        </authorList>
    </citation>
    <scope>NUCLEOTIDE SEQUENCE [LARGE SCALE GENOMIC DNA]</scope>
    <source>
        <strain evidence="1">OLB20</strain>
    </source>
</reference>
<dbReference type="Gene3D" id="3.60.15.10">
    <property type="entry name" value="Ribonuclease Z/Hydroxyacylglutathione hydrolase-like"/>
    <property type="match status" value="1"/>
</dbReference>
<dbReference type="Pfam" id="PF13483">
    <property type="entry name" value="Lactamase_B_3"/>
    <property type="match status" value="1"/>
</dbReference>
<dbReference type="SUPFAM" id="SSF56281">
    <property type="entry name" value="Metallo-hydrolase/oxidoreductase"/>
    <property type="match status" value="1"/>
</dbReference>
<gene>
    <name evidence="1" type="ORF">TR69_WS6001000905</name>
</gene>
<accession>A0A136LYY7</accession>
<dbReference type="GO" id="GO:0016787">
    <property type="term" value="F:hydrolase activity"/>
    <property type="evidence" value="ECO:0007669"/>
    <property type="project" value="UniProtKB-KW"/>
</dbReference>
<dbReference type="PANTHER" id="PTHR43546:SF3">
    <property type="entry name" value="UPF0173 METAL-DEPENDENT HYDROLASE MJ1163"/>
    <property type="match status" value="1"/>
</dbReference>
<protein>
    <submittedName>
        <fullName evidence="1">Metal-dependent hydrolase</fullName>
    </submittedName>
</protein>
<keyword evidence="1" id="KW-0378">Hydrolase</keyword>
<dbReference type="InterPro" id="IPR036866">
    <property type="entry name" value="RibonucZ/Hydroxyglut_hydro"/>
</dbReference>
<comment type="caution">
    <text evidence="1">The sequence shown here is derived from an EMBL/GenBank/DDBJ whole genome shotgun (WGS) entry which is preliminary data.</text>
</comment>
<proteinExistence type="predicted"/>
<organism evidence="1 2">
    <name type="scientific">candidate division WS6 bacterium OLB20</name>
    <dbReference type="NCBI Taxonomy" id="1617426"/>
    <lineage>
        <taxon>Bacteria</taxon>
        <taxon>Candidatus Dojkabacteria</taxon>
    </lineage>
</organism>
<dbReference type="Proteomes" id="UP000070457">
    <property type="component" value="Unassembled WGS sequence"/>
</dbReference>
<dbReference type="EMBL" id="JYNZ01000003">
    <property type="protein sequence ID" value="KXK26882.1"/>
    <property type="molecule type" value="Genomic_DNA"/>
</dbReference>
<dbReference type="PANTHER" id="PTHR43546">
    <property type="entry name" value="UPF0173 METAL-DEPENDENT HYDROLASE MJ1163-RELATED"/>
    <property type="match status" value="1"/>
</dbReference>